<reference evidence="13" key="3">
    <citation type="submission" date="2016-11" db="EMBL/GenBank/DDBJ databases">
        <authorList>
            <person name="Jaros S."/>
            <person name="Januszkiewicz K."/>
            <person name="Wedrychowicz H."/>
        </authorList>
    </citation>
    <scope>NUCLEOTIDE SEQUENCE [LARGE SCALE GENOMIC DNA]</scope>
    <source>
        <strain evidence="13">DSM 1682</strain>
    </source>
</reference>
<reference evidence="12" key="2">
    <citation type="submission" date="2016-01" db="EMBL/GenBank/DDBJ databases">
        <authorList>
            <person name="Poehlein A."/>
            <person name="Schlien K."/>
            <person name="Gottschalk G."/>
            <person name="Buckel W."/>
            <person name="Daniel R."/>
        </authorList>
    </citation>
    <scope>NUCLEOTIDE SEQUENCE [LARGE SCALE GENOMIC DNA]</scope>
    <source>
        <strain evidence="12">X2</strain>
    </source>
</reference>
<comment type="similarity">
    <text evidence="3">Belongs to the TenA family.</text>
</comment>
<dbReference type="InterPro" id="IPR016084">
    <property type="entry name" value="Haem_Oase-like_multi-hlx"/>
</dbReference>
<dbReference type="InterPro" id="IPR027574">
    <property type="entry name" value="Thiaminase_II"/>
</dbReference>
<dbReference type="Proteomes" id="UP000068026">
    <property type="component" value="Chromosome"/>
</dbReference>
<dbReference type="NCBIfam" id="TIGR04306">
    <property type="entry name" value="salvage_TenA"/>
    <property type="match status" value="1"/>
</dbReference>
<dbReference type="EMBL" id="FQUA01000001">
    <property type="protein sequence ID" value="SHE29897.1"/>
    <property type="molecule type" value="Genomic_DNA"/>
</dbReference>
<reference evidence="10 12" key="1">
    <citation type="journal article" date="2016" name="Genome Announc.">
        <title>Complete Genome Sequence of the Amino Acid-Fermenting Clostridium propionicum X2 (DSM 1682).</title>
        <authorList>
            <person name="Poehlein A."/>
            <person name="Schlien K."/>
            <person name="Chowdhury N.P."/>
            <person name="Gottschalk G."/>
            <person name="Buckel W."/>
            <person name="Daniel R."/>
        </authorList>
    </citation>
    <scope>NUCLEOTIDE SEQUENCE [LARGE SCALE GENOMIC DNA]</scope>
    <source>
        <strain evidence="10 12">X2</strain>
    </source>
</reference>
<evidence type="ECO:0000256" key="2">
    <source>
        <dbReference type="ARBA" id="ARBA00004948"/>
    </source>
</evidence>
<dbReference type="AlphaFoldDB" id="A0A0X8VB01"/>
<dbReference type="GO" id="GO:0009228">
    <property type="term" value="P:thiamine biosynthetic process"/>
    <property type="evidence" value="ECO:0007669"/>
    <property type="project" value="UniProtKB-KW"/>
</dbReference>
<evidence type="ECO:0000313" key="11">
    <source>
        <dbReference type="EMBL" id="SHE29897.1"/>
    </source>
</evidence>
<evidence type="ECO:0000256" key="6">
    <source>
        <dbReference type="ARBA" id="ARBA00013647"/>
    </source>
</evidence>
<evidence type="ECO:0000256" key="4">
    <source>
        <dbReference type="ARBA" id="ARBA00011881"/>
    </source>
</evidence>
<dbReference type="EC" id="3.5.99.2" evidence="5"/>
<dbReference type="InterPro" id="IPR004305">
    <property type="entry name" value="Thiaminase-2/PQQC"/>
</dbReference>
<evidence type="ECO:0000313" key="12">
    <source>
        <dbReference type="Proteomes" id="UP000068026"/>
    </source>
</evidence>
<feature type="domain" description="Thiaminase-2/PQQC" evidence="9">
    <location>
        <begin position="10"/>
        <end position="216"/>
    </location>
</feature>
<evidence type="ECO:0000256" key="5">
    <source>
        <dbReference type="ARBA" id="ARBA00012684"/>
    </source>
</evidence>
<protein>
    <recommendedName>
        <fullName evidence="6">Aminopyrimidine aminohydrolase</fullName>
        <ecNumber evidence="5">3.5.99.2</ecNumber>
    </recommendedName>
</protein>
<dbReference type="GO" id="GO:0050334">
    <property type="term" value="F:thiaminase activity"/>
    <property type="evidence" value="ECO:0007669"/>
    <property type="project" value="UniProtKB-EC"/>
</dbReference>
<dbReference type="OrthoDB" id="34166at2"/>
<dbReference type="CDD" id="cd19361">
    <property type="entry name" value="TenA_C_HP1287-like"/>
    <property type="match status" value="1"/>
</dbReference>
<dbReference type="Proteomes" id="UP000184204">
    <property type="component" value="Unassembled WGS sequence"/>
</dbReference>
<evidence type="ECO:0000256" key="8">
    <source>
        <dbReference type="ARBA" id="ARBA00048337"/>
    </source>
</evidence>
<keyword evidence="10" id="KW-0378">Hydrolase</keyword>
<evidence type="ECO:0000259" key="9">
    <source>
        <dbReference type="Pfam" id="PF03070"/>
    </source>
</evidence>
<comment type="catalytic activity">
    <reaction evidence="8">
        <text>thiamine + H2O = 5-(2-hydroxyethyl)-4-methylthiazole + 4-amino-5-hydroxymethyl-2-methylpyrimidine + H(+)</text>
        <dbReference type="Rhea" id="RHEA:17509"/>
        <dbReference type="ChEBI" id="CHEBI:15377"/>
        <dbReference type="ChEBI" id="CHEBI:15378"/>
        <dbReference type="ChEBI" id="CHEBI:16892"/>
        <dbReference type="ChEBI" id="CHEBI:17957"/>
        <dbReference type="ChEBI" id="CHEBI:18385"/>
        <dbReference type="EC" id="3.5.99.2"/>
    </reaction>
</comment>
<keyword evidence="12" id="KW-1185">Reference proteome</keyword>
<evidence type="ECO:0000313" key="10">
    <source>
        <dbReference type="EMBL" id="AMJ39706.1"/>
    </source>
</evidence>
<dbReference type="PANTHER" id="PTHR43198:SF2">
    <property type="entry name" value="SI:CH1073-67J19.1-RELATED"/>
    <property type="match status" value="1"/>
</dbReference>
<dbReference type="RefSeq" id="WP_066046620.1">
    <property type="nucleotide sequence ID" value="NZ_CP014223.1"/>
</dbReference>
<proteinExistence type="inferred from homology"/>
<dbReference type="InterPro" id="IPR050967">
    <property type="entry name" value="Thiamine_Salvage_TenA"/>
</dbReference>
<dbReference type="PANTHER" id="PTHR43198">
    <property type="entry name" value="BIFUNCTIONAL TH2 PROTEIN"/>
    <property type="match status" value="1"/>
</dbReference>
<dbReference type="GO" id="GO:0009229">
    <property type="term" value="P:thiamine diphosphate biosynthetic process"/>
    <property type="evidence" value="ECO:0007669"/>
    <property type="project" value="UniProtKB-UniPathway"/>
</dbReference>
<dbReference type="EMBL" id="CP014223">
    <property type="protein sequence ID" value="AMJ39706.1"/>
    <property type="molecule type" value="Genomic_DNA"/>
</dbReference>
<comment type="subunit">
    <text evidence="4">Homotetramer.</text>
</comment>
<organism evidence="11 13">
    <name type="scientific">Anaerotignum propionicum DSM 1682</name>
    <dbReference type="NCBI Taxonomy" id="991789"/>
    <lineage>
        <taxon>Bacteria</taxon>
        <taxon>Bacillati</taxon>
        <taxon>Bacillota</taxon>
        <taxon>Clostridia</taxon>
        <taxon>Lachnospirales</taxon>
        <taxon>Anaerotignaceae</taxon>
        <taxon>Anaerotignum</taxon>
    </lineage>
</organism>
<dbReference type="Pfam" id="PF03070">
    <property type="entry name" value="TENA_THI-4"/>
    <property type="match status" value="1"/>
</dbReference>
<evidence type="ECO:0000313" key="13">
    <source>
        <dbReference type="Proteomes" id="UP000184204"/>
    </source>
</evidence>
<dbReference type="GO" id="GO:0005829">
    <property type="term" value="C:cytosol"/>
    <property type="evidence" value="ECO:0007669"/>
    <property type="project" value="TreeGrafter"/>
</dbReference>
<sequence length="221" mass="25916">MKLTDRLYEEVKYIWNGYLEQPFVKELGEGTLREDRFRFYMVQDYRYLLQYAKVFALGVVKAEDEGLMRRFACMVHDTLDGEMDVHKIYMNRLGITEEEVAKTKTALANQSYTSYMLEVAFKGDILDVLAAVLSCAWSYQMIGEHHKNIPGAMEHPLYGEWVRGYSSEEYVRGVEEIIDAVNEFGADISAKKEAYLKEIFLNCCRYERDFWEMAYHMNMGD</sequence>
<accession>A0A0X8VB01</accession>
<gene>
    <name evidence="10" type="primary">tenA</name>
    <name evidence="10" type="ORF">CPRO_00820</name>
    <name evidence="11" type="ORF">SAMN02745151_00274</name>
</gene>
<dbReference type="Gene3D" id="1.20.910.10">
    <property type="entry name" value="Heme oxygenase-like"/>
    <property type="match status" value="1"/>
</dbReference>
<evidence type="ECO:0000256" key="3">
    <source>
        <dbReference type="ARBA" id="ARBA00010264"/>
    </source>
</evidence>
<comment type="pathway">
    <text evidence="2">Cofactor biosynthesis; thiamine diphosphate biosynthesis.</text>
</comment>
<reference evidence="11" key="4">
    <citation type="submission" date="2016-11" db="EMBL/GenBank/DDBJ databases">
        <authorList>
            <person name="Varghese N."/>
            <person name="Submissions S."/>
        </authorList>
    </citation>
    <scope>NUCLEOTIDE SEQUENCE</scope>
    <source>
        <strain evidence="11">DSM 1682</strain>
    </source>
</reference>
<name>A0A0X8VB01_ANAPI</name>
<dbReference type="SUPFAM" id="SSF48613">
    <property type="entry name" value="Heme oxygenase-like"/>
    <property type="match status" value="1"/>
</dbReference>
<evidence type="ECO:0000256" key="1">
    <source>
        <dbReference type="ARBA" id="ARBA00001881"/>
    </source>
</evidence>
<comment type="catalytic activity">
    <reaction evidence="1">
        <text>4-amino-5-aminomethyl-2-methylpyrimidine + H2O = 4-amino-5-hydroxymethyl-2-methylpyrimidine + NH4(+)</text>
        <dbReference type="Rhea" id="RHEA:31799"/>
        <dbReference type="ChEBI" id="CHEBI:15377"/>
        <dbReference type="ChEBI" id="CHEBI:16892"/>
        <dbReference type="ChEBI" id="CHEBI:28938"/>
        <dbReference type="ChEBI" id="CHEBI:63416"/>
        <dbReference type="EC" id="3.5.99.2"/>
    </reaction>
</comment>
<evidence type="ECO:0000256" key="7">
    <source>
        <dbReference type="ARBA" id="ARBA00022977"/>
    </source>
</evidence>
<keyword evidence="7" id="KW-0784">Thiamine biosynthesis</keyword>
<dbReference type="KEGG" id="cpro:CPRO_00820"/>